<dbReference type="CDD" id="cd06978">
    <property type="entry name" value="cupin_EctC"/>
    <property type="match status" value="1"/>
</dbReference>
<dbReference type="PANTHER" id="PTHR39289">
    <property type="match status" value="1"/>
</dbReference>
<dbReference type="AlphaFoldDB" id="A0A5Q2RL22"/>
<name>A0A5Q2RL22_9ACTN</name>
<evidence type="ECO:0000256" key="7">
    <source>
        <dbReference type="ARBA" id="ARBA00048714"/>
    </source>
</evidence>
<protein>
    <recommendedName>
        <fullName evidence="4 8">L-ectoine synthase</fullName>
        <ecNumber evidence="3 8">4.2.1.108</ecNumber>
    </recommendedName>
    <alternativeName>
        <fullName evidence="6 8">N-acetyldiaminobutyrate dehydratase</fullName>
    </alternativeName>
</protein>
<evidence type="ECO:0000256" key="3">
    <source>
        <dbReference type="ARBA" id="ARBA00013192"/>
    </source>
</evidence>
<dbReference type="GO" id="GO:0033990">
    <property type="term" value="F:ectoine synthase activity"/>
    <property type="evidence" value="ECO:0007669"/>
    <property type="project" value="UniProtKB-EC"/>
</dbReference>
<dbReference type="SUPFAM" id="SSF51182">
    <property type="entry name" value="RmlC-like cupins"/>
    <property type="match status" value="1"/>
</dbReference>
<organism evidence="9 10">
    <name type="scientific">Actinomarinicola tropica</name>
    <dbReference type="NCBI Taxonomy" id="2789776"/>
    <lineage>
        <taxon>Bacteria</taxon>
        <taxon>Bacillati</taxon>
        <taxon>Actinomycetota</taxon>
        <taxon>Acidimicrobiia</taxon>
        <taxon>Acidimicrobiales</taxon>
        <taxon>Iamiaceae</taxon>
        <taxon>Actinomarinicola</taxon>
    </lineage>
</organism>
<dbReference type="PANTHER" id="PTHR39289:SF1">
    <property type="entry name" value="L-ECTOINE SYNTHASE"/>
    <property type="match status" value="1"/>
</dbReference>
<proteinExistence type="inferred from homology"/>
<evidence type="ECO:0000256" key="4">
    <source>
        <dbReference type="ARBA" id="ARBA00019707"/>
    </source>
</evidence>
<evidence type="ECO:0000256" key="2">
    <source>
        <dbReference type="ARBA" id="ARBA00009637"/>
    </source>
</evidence>
<keyword evidence="5 8" id="KW-0456">Lyase</keyword>
<dbReference type="RefSeq" id="WP_153760637.1">
    <property type="nucleotide sequence ID" value="NZ_CP045851.1"/>
</dbReference>
<dbReference type="Pfam" id="PF06339">
    <property type="entry name" value="Ectoine_synth"/>
    <property type="match status" value="1"/>
</dbReference>
<evidence type="ECO:0000313" key="10">
    <source>
        <dbReference type="Proteomes" id="UP000334019"/>
    </source>
</evidence>
<reference evidence="9 10" key="1">
    <citation type="submission" date="2019-11" db="EMBL/GenBank/DDBJ databases">
        <authorList>
            <person name="He Y."/>
        </authorList>
    </citation>
    <scope>NUCLEOTIDE SEQUENCE [LARGE SCALE GENOMIC DNA]</scope>
    <source>
        <strain evidence="9 10">SCSIO 58843</strain>
    </source>
</reference>
<dbReference type="EC" id="4.2.1.108" evidence="3 8"/>
<keyword evidence="10" id="KW-1185">Reference proteome</keyword>
<sequence>MIVRRLDEISGTNRDVEGPTFVSRRFLLADDQVGFSLHDTVLYAGTVTNMWYRNHIEAVYCIEGHATLQDLDNDETHDIRPGTLYTLNGHERHTLTVHEDVRMVCVFNPPLTGGELHDDEGTYPLLTAEGAPS</sequence>
<dbReference type="InterPro" id="IPR011051">
    <property type="entry name" value="RmlC_Cupin_sf"/>
</dbReference>
<gene>
    <name evidence="8 9" type="primary">ectC</name>
    <name evidence="9" type="ORF">GH723_16275</name>
</gene>
<dbReference type="InterPro" id="IPR014710">
    <property type="entry name" value="RmlC-like_jellyroll"/>
</dbReference>
<dbReference type="NCBIfam" id="NF009806">
    <property type="entry name" value="PRK13290.1"/>
    <property type="match status" value="1"/>
</dbReference>
<evidence type="ECO:0000256" key="5">
    <source>
        <dbReference type="ARBA" id="ARBA00023239"/>
    </source>
</evidence>
<comment type="similarity">
    <text evidence="2 8">Belongs to the ectoine synthase family.</text>
</comment>
<comment type="pathway">
    <text evidence="1 8">Amine and polyamine biosynthesis; ectoine biosynthesis; L-ectoine from L-aspartate 4-semialdehyde: step 3/3.</text>
</comment>
<dbReference type="EMBL" id="CP045851">
    <property type="protein sequence ID" value="QGG96533.1"/>
    <property type="molecule type" value="Genomic_DNA"/>
</dbReference>
<dbReference type="UniPathway" id="UPA00067">
    <property type="reaction ID" value="UER00123"/>
</dbReference>
<accession>A0A5Q2RL22</accession>
<comment type="catalytic activity">
    <reaction evidence="7 8">
        <text>(2S)-4-acetamido-2-aminobutanoate = L-ectoine + H2O</text>
        <dbReference type="Rhea" id="RHEA:17281"/>
        <dbReference type="ChEBI" id="CHEBI:15377"/>
        <dbReference type="ChEBI" id="CHEBI:58515"/>
        <dbReference type="ChEBI" id="CHEBI:58929"/>
        <dbReference type="EC" id="4.2.1.108"/>
    </reaction>
</comment>
<dbReference type="Proteomes" id="UP000334019">
    <property type="component" value="Chromosome"/>
</dbReference>
<evidence type="ECO:0000313" key="9">
    <source>
        <dbReference type="EMBL" id="QGG96533.1"/>
    </source>
</evidence>
<evidence type="ECO:0000256" key="6">
    <source>
        <dbReference type="ARBA" id="ARBA00033271"/>
    </source>
</evidence>
<dbReference type="Gene3D" id="2.60.120.10">
    <property type="entry name" value="Jelly Rolls"/>
    <property type="match status" value="1"/>
</dbReference>
<dbReference type="GO" id="GO:0019491">
    <property type="term" value="P:ectoine biosynthetic process"/>
    <property type="evidence" value="ECO:0007669"/>
    <property type="project" value="UniProtKB-UniRule"/>
</dbReference>
<comment type="function">
    <text evidence="8">Catalyzes the circularization of gamma-N-acetyl-alpha,gamma-diaminobutyric acid (ADABA) to ectoine (1,4,5,6-tetrahydro-2-methyl-4-pyrimidine carboxylic acid), which is an excellent osmoprotectant.</text>
</comment>
<dbReference type="InterPro" id="IPR010462">
    <property type="entry name" value="Ectoine_synth"/>
</dbReference>
<dbReference type="HAMAP" id="MF_01255">
    <property type="entry name" value="Ectoine_synth"/>
    <property type="match status" value="1"/>
</dbReference>
<dbReference type="KEGG" id="atq:GH723_16275"/>
<evidence type="ECO:0000256" key="8">
    <source>
        <dbReference type="HAMAP-Rule" id="MF_01255"/>
    </source>
</evidence>
<evidence type="ECO:0000256" key="1">
    <source>
        <dbReference type="ARBA" id="ARBA00005181"/>
    </source>
</evidence>